<dbReference type="CDD" id="cd09010">
    <property type="entry name" value="MTAP_SsMTAPII_like_MTIP"/>
    <property type="match status" value="1"/>
</dbReference>
<evidence type="ECO:0000256" key="3">
    <source>
        <dbReference type="ARBA" id="ARBA00022726"/>
    </source>
</evidence>
<dbReference type="NCBIfam" id="NF006492">
    <property type="entry name" value="PRK08931.1"/>
    <property type="match status" value="1"/>
</dbReference>
<dbReference type="GO" id="GO:0019509">
    <property type="term" value="P:L-methionine salvage from methylthioadenosine"/>
    <property type="evidence" value="ECO:0007669"/>
    <property type="project" value="UniProtKB-UniRule"/>
</dbReference>
<feature type="binding site" evidence="4">
    <location>
        <position position="187"/>
    </location>
    <ligand>
        <name>phosphate</name>
        <dbReference type="ChEBI" id="CHEBI:43474"/>
    </ligand>
</feature>
<dbReference type="EC" id="2.4.2.28" evidence="4"/>
<protein>
    <recommendedName>
        <fullName evidence="4">S-methyl-5'-thioadenosine phosphorylase</fullName>
        <ecNumber evidence="4">2.4.2.28</ecNumber>
    </recommendedName>
    <alternativeName>
        <fullName evidence="4">5'-methylthioadenosine phosphorylase</fullName>
        <shortName evidence="4">MTA phosphorylase</shortName>
        <shortName evidence="4">MTAP</shortName>
    </alternativeName>
</protein>
<feature type="binding site" evidence="4">
    <location>
        <begin position="87"/>
        <end position="88"/>
    </location>
    <ligand>
        <name>phosphate</name>
        <dbReference type="ChEBI" id="CHEBI:43474"/>
    </ligand>
</feature>
<evidence type="ECO:0000256" key="1">
    <source>
        <dbReference type="ARBA" id="ARBA00022676"/>
    </source>
</evidence>
<dbReference type="RefSeq" id="WP_127565404.1">
    <property type="nucleotide sequence ID" value="NZ_BMFB01000002.1"/>
</dbReference>
<dbReference type="NCBIfam" id="TIGR01694">
    <property type="entry name" value="MTAP"/>
    <property type="match status" value="1"/>
</dbReference>
<comment type="similarity">
    <text evidence="4">Belongs to the PNP/MTAP phosphorylase family. MTAP subfamily.</text>
</comment>
<dbReference type="KEGG" id="gak:X907_0420"/>
<dbReference type="InterPro" id="IPR010044">
    <property type="entry name" value="MTAP"/>
</dbReference>
<dbReference type="HAMAP" id="MF_01963">
    <property type="entry name" value="MTAP"/>
    <property type="match status" value="1"/>
</dbReference>
<comment type="catalytic activity">
    <reaction evidence="4">
        <text>S-methyl-5'-thioadenosine + phosphate = 5-(methylsulfanyl)-alpha-D-ribose 1-phosphate + adenine</text>
        <dbReference type="Rhea" id="RHEA:11852"/>
        <dbReference type="ChEBI" id="CHEBI:16708"/>
        <dbReference type="ChEBI" id="CHEBI:17509"/>
        <dbReference type="ChEBI" id="CHEBI:43474"/>
        <dbReference type="ChEBI" id="CHEBI:58533"/>
        <dbReference type="EC" id="2.4.2.28"/>
    </reaction>
</comment>
<dbReference type="Pfam" id="PF01048">
    <property type="entry name" value="PNP_UDP_1"/>
    <property type="match status" value="1"/>
</dbReference>
<name>A0A3T0E748_9PROT</name>
<dbReference type="Gene3D" id="3.40.50.1580">
    <property type="entry name" value="Nucleoside phosphorylase domain"/>
    <property type="match status" value="1"/>
</dbReference>
<dbReference type="EMBL" id="CP018911">
    <property type="protein sequence ID" value="AZU02968.1"/>
    <property type="molecule type" value="Genomic_DNA"/>
</dbReference>
<evidence type="ECO:0000256" key="4">
    <source>
        <dbReference type="HAMAP-Rule" id="MF_01963"/>
    </source>
</evidence>
<evidence type="ECO:0000256" key="2">
    <source>
        <dbReference type="ARBA" id="ARBA00022679"/>
    </source>
</evidence>
<dbReference type="PANTHER" id="PTHR42679:SF2">
    <property type="entry name" value="S-METHYL-5'-THIOADENOSINE PHOSPHORYLASE"/>
    <property type="match status" value="1"/>
</dbReference>
<dbReference type="PANTHER" id="PTHR42679">
    <property type="entry name" value="S-METHYL-5'-THIOADENOSINE PHOSPHORYLASE"/>
    <property type="match status" value="1"/>
</dbReference>
<gene>
    <name evidence="4" type="primary">mtnP</name>
    <name evidence="5" type="ORF">X907_0420</name>
</gene>
<dbReference type="InterPro" id="IPR000845">
    <property type="entry name" value="Nucleoside_phosphorylase_d"/>
</dbReference>
<dbReference type="AlphaFoldDB" id="A0A3T0E748"/>
<proteinExistence type="inferred from homology"/>
<keyword evidence="6" id="KW-1185">Reference proteome</keyword>
<sequence length="294" mass="31742">MTGWVLGIIGGSGLYQLSGLENVRRQTVETPWGSPSGQLVRGTLNGVELVFLTRHGKGHHLSPSAINYRANIHALKRAGVTDILSLSACGSMKEELHPGSFVIVDQYVDRTYAREKSFFGPGCVAHVPMADPVCKRLSAMAAEAARSAGVENVVEGGIYLAMEGPQFSTRAESLLYRSWGMDVIGMTNMPEAKLAREAELPYASVCMVTDYDCWRDAHSDVDINDILKVMADNSGRAHDLISALTLVMSKQERTPDPAGIGSVLDHAIITAPEHRDPDLVARLSTIAGRVLSRG</sequence>
<feature type="binding site" evidence="4">
    <location>
        <begin position="54"/>
        <end position="55"/>
    </location>
    <ligand>
        <name>phosphate</name>
        <dbReference type="ChEBI" id="CHEBI:43474"/>
    </ligand>
</feature>
<comment type="function">
    <text evidence="4">Catalyzes the reversible phosphorylation of S-methyl-5'-thioadenosine (MTA) to adenine and 5-methylthioribose-1-phosphate. Involved in the breakdown of MTA, a major by-product of polyamine biosynthesis. Responsible for the first step in the methionine salvage pathway after MTA has been generated from S-adenosylmethionine. Has broad substrate specificity with 6-aminopurine nucleosides as preferred substrates.</text>
</comment>
<dbReference type="GO" id="GO:0006166">
    <property type="term" value="P:purine ribonucleoside salvage"/>
    <property type="evidence" value="ECO:0007669"/>
    <property type="project" value="UniProtKB-KW"/>
</dbReference>
<dbReference type="GO" id="GO:0005829">
    <property type="term" value="C:cytosol"/>
    <property type="evidence" value="ECO:0007669"/>
    <property type="project" value="TreeGrafter"/>
</dbReference>
<comment type="subunit">
    <text evidence="4">Homohexamer. Dimer of a homotrimer.</text>
</comment>
<keyword evidence="3 4" id="KW-0660">Purine salvage</keyword>
<dbReference type="SUPFAM" id="SSF53167">
    <property type="entry name" value="Purine and uridine phosphorylases"/>
    <property type="match status" value="1"/>
</dbReference>
<evidence type="ECO:0000313" key="5">
    <source>
        <dbReference type="EMBL" id="AZU02968.1"/>
    </source>
</evidence>
<accession>A0A3T0E748</accession>
<dbReference type="Proteomes" id="UP000286954">
    <property type="component" value="Chromosome"/>
</dbReference>
<evidence type="ECO:0000313" key="6">
    <source>
        <dbReference type="Proteomes" id="UP000286954"/>
    </source>
</evidence>
<dbReference type="UniPathway" id="UPA00904">
    <property type="reaction ID" value="UER00873"/>
</dbReference>
<feature type="binding site" evidence="4">
    <location>
        <begin position="210"/>
        <end position="212"/>
    </location>
    <ligand>
        <name>substrate</name>
    </ligand>
</feature>
<dbReference type="FunFam" id="3.40.50.1580:FF:000012">
    <property type="entry name" value="Probable 6-oxopurine nucleoside phosphorylase"/>
    <property type="match status" value="1"/>
</dbReference>
<keyword evidence="2 4" id="KW-0808">Transferase</keyword>
<feature type="binding site" evidence="4">
    <location>
        <position position="12"/>
    </location>
    <ligand>
        <name>phosphate</name>
        <dbReference type="ChEBI" id="CHEBI:43474"/>
    </ligand>
</feature>
<dbReference type="NCBIfam" id="NF006599">
    <property type="entry name" value="PRK09136.1"/>
    <property type="match status" value="1"/>
</dbReference>
<dbReference type="OrthoDB" id="1523230at2"/>
<dbReference type="GO" id="GO:0017061">
    <property type="term" value="F:S-methyl-5-thioadenosine phosphorylase activity"/>
    <property type="evidence" value="ECO:0007669"/>
    <property type="project" value="UniProtKB-UniRule"/>
</dbReference>
<dbReference type="InterPro" id="IPR018099">
    <property type="entry name" value="Purine_phosphorylase-2_CS"/>
</dbReference>
<feature type="site" description="Important for substrate specificity" evidence="4">
    <location>
        <position position="223"/>
    </location>
</feature>
<feature type="site" description="Important for substrate specificity" evidence="4">
    <location>
        <position position="168"/>
    </location>
</feature>
<dbReference type="PROSITE" id="PS01240">
    <property type="entry name" value="PNP_MTAP_2"/>
    <property type="match status" value="1"/>
</dbReference>
<feature type="binding site" evidence="4">
    <location>
        <position position="186"/>
    </location>
    <ligand>
        <name>substrate</name>
    </ligand>
</feature>
<comment type="pathway">
    <text evidence="4">Amino-acid biosynthesis; L-methionine biosynthesis via salvage pathway; S-methyl-5-thio-alpha-D-ribose 1-phosphate from S-methyl-5'-thioadenosine (phosphorylase route): step 1/1.</text>
</comment>
<dbReference type="InterPro" id="IPR035994">
    <property type="entry name" value="Nucleoside_phosphorylase_sf"/>
</dbReference>
<reference evidence="5 6" key="1">
    <citation type="submission" date="2016-12" db="EMBL/GenBank/DDBJ databases">
        <title>The genome of dimorphic prosthecate Glycocaulis alkaliphilus 6b-8t, isolated from crude oil dictates its adaptability in petroleum environments.</title>
        <authorList>
            <person name="Wu X.-L."/>
            <person name="Geng S."/>
        </authorList>
    </citation>
    <scope>NUCLEOTIDE SEQUENCE [LARGE SCALE GENOMIC DNA]</scope>
    <source>
        <strain evidence="5 6">6B-8</strain>
    </source>
</reference>
<organism evidence="5 6">
    <name type="scientific">Glycocaulis alkaliphilus</name>
    <dbReference type="NCBI Taxonomy" id="1434191"/>
    <lineage>
        <taxon>Bacteria</taxon>
        <taxon>Pseudomonadati</taxon>
        <taxon>Pseudomonadota</taxon>
        <taxon>Alphaproteobacteria</taxon>
        <taxon>Maricaulales</taxon>
        <taxon>Maricaulaceae</taxon>
        <taxon>Glycocaulis</taxon>
    </lineage>
</organism>
<keyword evidence="1 4" id="KW-0328">Glycosyltransferase</keyword>